<evidence type="ECO:0000313" key="3">
    <source>
        <dbReference type="EMBL" id="GAA3911437.1"/>
    </source>
</evidence>
<dbReference type="Proteomes" id="UP001500133">
    <property type="component" value="Unassembled WGS sequence"/>
</dbReference>
<evidence type="ECO:0000256" key="1">
    <source>
        <dbReference type="SAM" id="MobiDB-lite"/>
    </source>
</evidence>
<feature type="region of interest" description="Disordered" evidence="1">
    <location>
        <begin position="1"/>
        <end position="24"/>
    </location>
</feature>
<protein>
    <recommendedName>
        <fullName evidence="2">Putative metallopeptidase domain-containing protein</fullName>
    </recommendedName>
</protein>
<accession>A0ABP7M321</accession>
<dbReference type="InterPro" id="IPR025154">
    <property type="entry name" value="Put_metallopeptidase_dom"/>
</dbReference>
<organism evidence="3 4">
    <name type="scientific">Halomonas cibimaris</name>
    <dbReference type="NCBI Taxonomy" id="657012"/>
    <lineage>
        <taxon>Bacteria</taxon>
        <taxon>Pseudomonadati</taxon>
        <taxon>Pseudomonadota</taxon>
        <taxon>Gammaproteobacteria</taxon>
        <taxon>Oceanospirillales</taxon>
        <taxon>Halomonadaceae</taxon>
        <taxon>Halomonas</taxon>
    </lineage>
</organism>
<reference evidence="4" key="1">
    <citation type="journal article" date="2019" name="Int. J. Syst. Evol. Microbiol.">
        <title>The Global Catalogue of Microorganisms (GCM) 10K type strain sequencing project: providing services to taxonomists for standard genome sequencing and annotation.</title>
        <authorList>
            <consortium name="The Broad Institute Genomics Platform"/>
            <consortium name="The Broad Institute Genome Sequencing Center for Infectious Disease"/>
            <person name="Wu L."/>
            <person name="Ma J."/>
        </authorList>
    </citation>
    <scope>NUCLEOTIDE SEQUENCE [LARGE SCALE GENOMIC DNA]</scope>
    <source>
        <strain evidence="4">JCM 16914</strain>
    </source>
</reference>
<name>A0ABP7M321_9GAMM</name>
<gene>
    <name evidence="3" type="ORF">GCM10022228_23550</name>
</gene>
<feature type="domain" description="Putative metallopeptidase" evidence="2">
    <location>
        <begin position="56"/>
        <end position="142"/>
    </location>
</feature>
<sequence length="214" mass="23924">MAHIVSSPQKSSTAESSLSERAQQELSKWREDRTHWHECFPVITKLAECLTLTPLEGIQNFTASTDGRRLFFCPAHSATLTDKARQFLQMHLLWHCLAGHLTAPLVNSPHCWHLACDHEINALLLALDVELPLSAVLFPICYGQSAYQVYHWLANHPAPHTEIAQDIHPAALWAYQTAQHTSPALATLWQRRAHLLARETATLPSAVAGFCASR</sequence>
<comment type="caution">
    <text evidence="3">The sequence shown here is derived from an EMBL/GenBank/DDBJ whole genome shotgun (WGS) entry which is preliminary data.</text>
</comment>
<proteinExistence type="predicted"/>
<dbReference type="RefSeq" id="WP_344705141.1">
    <property type="nucleotide sequence ID" value="NZ_BAAAZT010000077.1"/>
</dbReference>
<keyword evidence="4" id="KW-1185">Reference proteome</keyword>
<evidence type="ECO:0000313" key="4">
    <source>
        <dbReference type="Proteomes" id="UP001500133"/>
    </source>
</evidence>
<evidence type="ECO:0000259" key="2">
    <source>
        <dbReference type="Pfam" id="PF13203"/>
    </source>
</evidence>
<dbReference type="EMBL" id="BAAAZT010000077">
    <property type="protein sequence ID" value="GAA3911437.1"/>
    <property type="molecule type" value="Genomic_DNA"/>
</dbReference>
<dbReference type="Pfam" id="PF13203">
    <property type="entry name" value="DUF2201_N"/>
    <property type="match status" value="1"/>
</dbReference>